<comment type="function">
    <text evidence="1">Involved in inositol deacylation of GPI-anchored proteins which plays important roles in the quality control and ER-associated degradation of GPI-anchored proteins.</text>
</comment>
<keyword evidence="1" id="KW-0812">Transmembrane</keyword>
<comment type="similarity">
    <text evidence="1">Belongs to the GPI inositol-deacylase family.</text>
</comment>
<dbReference type="InterPro" id="IPR029058">
    <property type="entry name" value="AB_hydrolase_fold"/>
</dbReference>
<comment type="caution">
    <text evidence="1">Lacks conserved residue(s) required for the propagation of feature annotation.</text>
</comment>
<dbReference type="GO" id="GO:0015031">
    <property type="term" value="P:protein transport"/>
    <property type="evidence" value="ECO:0007669"/>
    <property type="project" value="UniProtKB-KW"/>
</dbReference>
<organism evidence="4 5">
    <name type="scientific">Perkinsus olseni</name>
    <name type="common">Perkinsus atlanticus</name>
    <dbReference type="NCBI Taxonomy" id="32597"/>
    <lineage>
        <taxon>Eukaryota</taxon>
        <taxon>Sar</taxon>
        <taxon>Alveolata</taxon>
        <taxon>Perkinsozoa</taxon>
        <taxon>Perkinsea</taxon>
        <taxon>Perkinsida</taxon>
        <taxon>Perkinsidae</taxon>
        <taxon>Perkinsus</taxon>
    </lineage>
</organism>
<protein>
    <recommendedName>
        <fullName evidence="1">GPI inositol-deacylase</fullName>
        <ecNumber evidence="1">3.1.-.-</ecNumber>
    </recommendedName>
</protein>
<keyword evidence="1" id="KW-0472">Membrane</keyword>
<keyword evidence="1" id="KW-0653">Protein transport</keyword>
<dbReference type="GO" id="GO:0016788">
    <property type="term" value="F:hydrolase activity, acting on ester bonds"/>
    <property type="evidence" value="ECO:0007669"/>
    <property type="project" value="InterPro"/>
</dbReference>
<dbReference type="InterPro" id="IPR012908">
    <property type="entry name" value="PGAP1-ab_dom-like"/>
</dbReference>
<feature type="transmembrane region" description="Helical" evidence="1">
    <location>
        <begin position="653"/>
        <end position="674"/>
    </location>
</feature>
<dbReference type="OrthoDB" id="438151at2759"/>
<keyword evidence="1" id="KW-1133">Transmembrane helix</keyword>
<evidence type="ECO:0000313" key="5">
    <source>
        <dbReference type="Proteomes" id="UP000541610"/>
    </source>
</evidence>
<comment type="caution">
    <text evidence="4">The sequence shown here is derived from an EMBL/GenBank/DDBJ whole genome shotgun (WGS) entry which is preliminary data.</text>
</comment>
<keyword evidence="1" id="KW-0256">Endoplasmic reticulum</keyword>
<name>A0A7J6P7X5_PEROL</name>
<feature type="signal peptide" evidence="2">
    <location>
        <begin position="1"/>
        <end position="26"/>
    </location>
</feature>
<feature type="transmembrane region" description="Helical" evidence="1">
    <location>
        <begin position="704"/>
        <end position="720"/>
    </location>
</feature>
<evidence type="ECO:0000256" key="2">
    <source>
        <dbReference type="SAM" id="SignalP"/>
    </source>
</evidence>
<evidence type="ECO:0000259" key="3">
    <source>
        <dbReference type="Pfam" id="PF07819"/>
    </source>
</evidence>
<dbReference type="AlphaFoldDB" id="A0A7J6P7X5"/>
<evidence type="ECO:0000313" key="4">
    <source>
        <dbReference type="EMBL" id="KAF4692208.1"/>
    </source>
</evidence>
<evidence type="ECO:0000256" key="1">
    <source>
        <dbReference type="RuleBase" id="RU365011"/>
    </source>
</evidence>
<accession>A0A7J6P7X5</accession>
<keyword evidence="1" id="KW-0378">Hydrolase</keyword>
<reference evidence="4 5" key="1">
    <citation type="submission" date="2020-04" db="EMBL/GenBank/DDBJ databases">
        <title>Perkinsus olseni comparative genomics.</title>
        <authorList>
            <person name="Bogema D.R."/>
        </authorList>
    </citation>
    <scope>NUCLEOTIDE SEQUENCE [LARGE SCALE GENOMIC DNA]</scope>
    <source>
        <strain evidence="4">00978-12</strain>
    </source>
</reference>
<gene>
    <name evidence="4" type="ORF">FOZ60_013949</name>
</gene>
<dbReference type="EMBL" id="JABANP010000064">
    <property type="protein sequence ID" value="KAF4692208.1"/>
    <property type="molecule type" value="Genomic_DNA"/>
</dbReference>
<feature type="transmembrane region" description="Helical" evidence="1">
    <location>
        <begin position="595"/>
        <end position="620"/>
    </location>
</feature>
<dbReference type="Pfam" id="PF07819">
    <property type="entry name" value="PGAP1"/>
    <property type="match status" value="1"/>
</dbReference>
<keyword evidence="2" id="KW-0732">Signal</keyword>
<keyword evidence="1" id="KW-0813">Transport</keyword>
<feature type="domain" description="GPI inositol-deacylase PGAP1-like alpha/beta" evidence="3">
    <location>
        <begin position="69"/>
        <end position="155"/>
    </location>
</feature>
<dbReference type="EC" id="3.1.-.-" evidence="1"/>
<comment type="subcellular location">
    <subcellularLocation>
        <location evidence="1">Endoplasmic reticulum membrane</location>
    </subcellularLocation>
</comment>
<dbReference type="SUPFAM" id="SSF53474">
    <property type="entry name" value="alpha/beta-Hydrolases"/>
    <property type="match status" value="1"/>
</dbReference>
<proteinExistence type="inferred from homology"/>
<sequence length="760" mass="83435">MRLLLSSLPFLGWLQLLYMGWGPWYSDETRNLVRTAAYTSEITTLNRGQYRTYRLSFRRYQPGYGGQDQTAFLFIHGHLGSYRQSFNIAEWCTTNRSVWYAIDFAPASLAACRACEIQSQADYVATVLQALEQHHRQVVVVAHSMGGIVSDLALARLGDNLDAISSIHLNVPWSANHPIFTHPALAMAVHERLRKASTGRRISFSSGVRDNVVPTMFTEPGTLELSRVRNVYESFTHVNLLFSRPVLSMFKEELLLLILEGQTADLRAAGKIDDHLSGGLGQRTRPRELHNISHDDTGESIAVKVDRIRRIEPGTAILHAEGVRGYWEINAVSVMPKTPLPANEVESGSAGDDFNTADLTRPVLSVSIRSPQGDWIPVPCDYIAHPRRISLCMTNRQAYEEGAASSIGSVVIRVETDSPVLVLLTRQPRRRAELGVLGGKLDLNAEVICSVRKAPLPLMANEIRGVAIVPAEHARGSAPSSTDDDYLIVRTPEHELYSAPLRLTFSVDSERLVVNTVREGTGSAIVIFLVALRSNEDCSGLALTMLVVGIATCHSSNGAWEAIPALILIGASAAAGLSLSCVLPRTYRPLPTRVLIFLVLLTPVAPSLSILLCGLCHLLAGSPAWAVASVLVSHQSILCFAVHMWYTGEVPSVIGLDAQSVLDILMGLLSILLLRHVRVVKRIFMKIDEPVFCQDSEIARGSSFALRVSCILPFIVVVSTSYITSLWWGVLVTGVMEVLCRTLAIRSRPSHDRREPTVAD</sequence>
<dbReference type="Proteomes" id="UP000541610">
    <property type="component" value="Unassembled WGS sequence"/>
</dbReference>
<feature type="chain" id="PRO_5029590860" description="GPI inositol-deacylase" evidence="2">
    <location>
        <begin position="27"/>
        <end position="760"/>
    </location>
</feature>
<dbReference type="GO" id="GO:0005789">
    <property type="term" value="C:endoplasmic reticulum membrane"/>
    <property type="evidence" value="ECO:0007669"/>
    <property type="project" value="UniProtKB-SubCell"/>
</dbReference>
<dbReference type="Gene3D" id="3.40.50.1820">
    <property type="entry name" value="alpha/beta hydrolase"/>
    <property type="match status" value="1"/>
</dbReference>